<dbReference type="PANTHER" id="PTHR37317">
    <property type="entry name" value="BLR8090 PROTEIN"/>
    <property type="match status" value="1"/>
</dbReference>
<feature type="domain" description="Treble clef zinc finger" evidence="2">
    <location>
        <begin position="604"/>
        <end position="665"/>
    </location>
</feature>
<feature type="domain" description="Treble clef zinc finger" evidence="2">
    <location>
        <begin position="164"/>
        <end position="220"/>
    </location>
</feature>
<feature type="domain" description="Treble clef zinc finger" evidence="2">
    <location>
        <begin position="19"/>
        <end position="75"/>
    </location>
</feature>
<feature type="domain" description="Treble clef zinc finger" evidence="2">
    <location>
        <begin position="683"/>
        <end position="736"/>
    </location>
</feature>
<feature type="domain" description="Treble clef zinc finger" evidence="2">
    <location>
        <begin position="238"/>
        <end position="292"/>
    </location>
</feature>
<protein>
    <recommendedName>
        <fullName evidence="4">Zinc-ribbon domain-containing protein</fullName>
    </recommendedName>
</protein>
<evidence type="ECO:0000259" key="1">
    <source>
        <dbReference type="Pfam" id="PF10544"/>
    </source>
</evidence>
<accession>A0A1B1TAA2</accession>
<feature type="domain" description="Treble clef zinc finger" evidence="2">
    <location>
        <begin position="457"/>
        <end position="512"/>
    </location>
</feature>
<reference evidence="3" key="2">
    <citation type="journal article" date="2015" name="ISME J.">
        <title>A new class of marine Euryarchaeota group II from the Mediterranean deep chlorophyll maximum.</title>
        <authorList>
            <person name="Martin-Cuadrado A.B."/>
            <person name="Garcia-Heredia I."/>
            <person name="Molto A.G."/>
            <person name="Lopez-Ubeda R."/>
            <person name="Kimes N."/>
            <person name="Lopez-Garcia P."/>
            <person name="Moreira D."/>
            <person name="Rodriguez-Valera F."/>
        </authorList>
    </citation>
    <scope>NUCLEOTIDE SEQUENCE</scope>
</reference>
<dbReference type="PANTHER" id="PTHR37317:SF1">
    <property type="entry name" value="ZINC-RIBBON DOMAIN-CONTAINING PROTEIN-RELATED"/>
    <property type="match status" value="1"/>
</dbReference>
<dbReference type="AlphaFoldDB" id="A0A1B1TAA2"/>
<dbReference type="EMBL" id="KP211814">
    <property type="protein sequence ID" value="ANV79212.1"/>
    <property type="molecule type" value="Genomic_DNA"/>
</dbReference>
<evidence type="ECO:0000313" key="3">
    <source>
        <dbReference type="EMBL" id="ANV79212.1"/>
    </source>
</evidence>
<evidence type="ECO:0008006" key="4">
    <source>
        <dbReference type="Google" id="ProtNLM"/>
    </source>
</evidence>
<feature type="domain" description="Treble clef zinc finger" evidence="2">
    <location>
        <begin position="530"/>
        <end position="586"/>
    </location>
</feature>
<feature type="domain" description="Treble clef zinc finger" evidence="2">
    <location>
        <begin position="385"/>
        <end position="439"/>
    </location>
</feature>
<dbReference type="InterPro" id="IPR018306">
    <property type="entry name" value="Phage_T5_Orf172_DNA-bd"/>
</dbReference>
<evidence type="ECO:0000259" key="2">
    <source>
        <dbReference type="Pfam" id="PF14311"/>
    </source>
</evidence>
<dbReference type="InterPro" id="IPR025487">
    <property type="entry name" value="DUF4379"/>
</dbReference>
<organism evidence="3">
    <name type="scientific">uncultured Poseidoniia archaeon</name>
    <dbReference type="NCBI Taxonomy" id="1697135"/>
    <lineage>
        <taxon>Archaea</taxon>
        <taxon>Methanobacteriati</taxon>
        <taxon>Thermoplasmatota</taxon>
        <taxon>Candidatus Poseidoniia</taxon>
        <taxon>environmental samples</taxon>
    </lineage>
</organism>
<dbReference type="Pfam" id="PF10544">
    <property type="entry name" value="T5orf172"/>
    <property type="match status" value="1"/>
</dbReference>
<feature type="domain" description="Bacteriophage T5 Orf172 DNA-binding" evidence="1">
    <location>
        <begin position="745"/>
        <end position="843"/>
    </location>
</feature>
<sequence length="844" mass="95214">MTYVSKRDTRPMSVTNPELALEFHPTKNGDIGPAKIVAGTGKKLWWICKDCEHEWQAPGSRRKNRGSGCPACSNHAIHIDGRNSMEKKQPKIAKEFHPTKNGDLTPDNLLPGTSKRLWWICEKCQHEWIATGSDRLSGKGCPACSNHRVHVDGRNSLGALFPEIADEMHPEKNGDIHPFNVLPGTDKKLFWICKTCNHEWFAHGYSRTGKNKTGCPACANLQLHIDGSNSLKSKFPNISEEWHSENELPPEKVLAGSGKKAKWKCKDCQHSWFTSVANRTGEKKTGCPACRNLEIHEDGRNSLAVKYPNIAAEFDYQKNYPITPHNIVSGTNKKVWWICKECDWEWDCSVIQRTKDNATGCPSCYGRTSRPGKKAWLSLESPSVARQFHPTKNGDISADKIRGGSSRKVWWLCEVCENEWEARISSRTSQGAGCPFCSGNSLHSDKRNSILNTHPELIKELHPSKNAGIDISELMAGSSERLVWICKDCDHEWDIPLTNRAHNGSGCPVCANLAIHIDGRNSLAKVNPKLSEELHPTKNGDFTADNIIPGSSKKFWWKCKSCTHEWRASPDNRNGRGRGCPACNNKVIHIDGRNSMTSMYPDMARQFHPTKNGKMTPETTIAGSHKKIWWVCYDCDHEWKTSPGGRISNDSRKIGMTTGCPACTNQVVHIDGRNSFLNSFPDLAKEIHPTKNKSIDPSKIVLPGKIWWVCSECSFEWFAESGPRVYRGVGCPACSESGYNPSKIGFLYIYHYIDMHKHWLKCGITNDPLTRISSLRTSANKHNLEIIELDMYKFDDGEIPRLIERELLGTELIRYNSKYNIQGKNEFFKYDALNEIKEIISNWV</sequence>
<proteinExistence type="predicted"/>
<dbReference type="Pfam" id="PF14311">
    <property type="entry name" value="DUF4379"/>
    <property type="match status" value="10"/>
</dbReference>
<name>A0A1B1TAA2_9ARCH</name>
<reference evidence="3" key="1">
    <citation type="submission" date="2014-11" db="EMBL/GenBank/DDBJ databases">
        <authorList>
            <person name="Zhu J."/>
            <person name="Qi W."/>
            <person name="Song R."/>
        </authorList>
    </citation>
    <scope>NUCLEOTIDE SEQUENCE</scope>
</reference>
<feature type="domain" description="Treble clef zinc finger" evidence="2">
    <location>
        <begin position="310"/>
        <end position="367"/>
    </location>
</feature>
<feature type="domain" description="Treble clef zinc finger" evidence="2">
    <location>
        <begin position="92"/>
        <end position="147"/>
    </location>
</feature>